<dbReference type="Pfam" id="PF04828">
    <property type="entry name" value="GFA"/>
    <property type="match status" value="1"/>
</dbReference>
<comment type="similarity">
    <text evidence="1">Belongs to the Gfa family.</text>
</comment>
<organism evidence="6 7">
    <name type="scientific">Roseibium porphyridii</name>
    <dbReference type="NCBI Taxonomy" id="2866279"/>
    <lineage>
        <taxon>Bacteria</taxon>
        <taxon>Pseudomonadati</taxon>
        <taxon>Pseudomonadota</taxon>
        <taxon>Alphaproteobacteria</taxon>
        <taxon>Hyphomicrobiales</taxon>
        <taxon>Stappiaceae</taxon>
        <taxon>Roseibium</taxon>
    </lineage>
</organism>
<dbReference type="Proteomes" id="UP001209803">
    <property type="component" value="Chromosome"/>
</dbReference>
<feature type="domain" description="CENP-V/GFA" evidence="5">
    <location>
        <begin position="3"/>
        <end position="112"/>
    </location>
</feature>
<reference evidence="6 7" key="1">
    <citation type="submission" date="2023-03" db="EMBL/GenBank/DDBJ databases">
        <title>Roseibium porphyridii sp. nov. and Roseibium rhodosorbium sp. nov. isolated from marine algae, Porphyridium cruentum and Rhodosorus marinus, respectively.</title>
        <authorList>
            <person name="Lee M.W."/>
            <person name="Choi B.J."/>
            <person name="Lee J.K."/>
            <person name="Choi D.G."/>
            <person name="Baek J.H."/>
            <person name="Bayburt H."/>
            <person name="Kim J.M."/>
            <person name="Han D.M."/>
            <person name="Kim K.H."/>
            <person name="Jeon C.O."/>
        </authorList>
    </citation>
    <scope>NUCLEOTIDE SEQUENCE [LARGE SCALE GENOMIC DNA]</scope>
    <source>
        <strain evidence="6 7">KMA01</strain>
    </source>
</reference>
<dbReference type="Gene3D" id="3.90.1590.10">
    <property type="entry name" value="glutathione-dependent formaldehyde- activating enzyme (gfa)"/>
    <property type="match status" value="1"/>
</dbReference>
<gene>
    <name evidence="6" type="ORF">K1718_04730</name>
</gene>
<evidence type="ECO:0000256" key="1">
    <source>
        <dbReference type="ARBA" id="ARBA00005495"/>
    </source>
</evidence>
<evidence type="ECO:0000256" key="2">
    <source>
        <dbReference type="ARBA" id="ARBA00022723"/>
    </source>
</evidence>
<dbReference type="InterPro" id="IPR006913">
    <property type="entry name" value="CENP-V/GFA"/>
</dbReference>
<evidence type="ECO:0000256" key="4">
    <source>
        <dbReference type="ARBA" id="ARBA00023239"/>
    </source>
</evidence>
<proteinExistence type="inferred from homology"/>
<dbReference type="RefSeq" id="WP_265682700.1">
    <property type="nucleotide sequence ID" value="NZ_CP120863.1"/>
</dbReference>
<dbReference type="PANTHER" id="PTHR33337:SF40">
    <property type="entry name" value="CENP-V_GFA DOMAIN-CONTAINING PROTEIN-RELATED"/>
    <property type="match status" value="1"/>
</dbReference>
<keyword evidence="4" id="KW-0456">Lyase</keyword>
<dbReference type="InterPro" id="IPR011057">
    <property type="entry name" value="Mss4-like_sf"/>
</dbReference>
<name>A0ABY8F585_9HYPH</name>
<accession>A0ABY8F585</accession>
<dbReference type="PROSITE" id="PS51891">
    <property type="entry name" value="CENP_V_GFA"/>
    <property type="match status" value="1"/>
</dbReference>
<evidence type="ECO:0000313" key="7">
    <source>
        <dbReference type="Proteomes" id="UP001209803"/>
    </source>
</evidence>
<evidence type="ECO:0000259" key="5">
    <source>
        <dbReference type="PROSITE" id="PS51891"/>
    </source>
</evidence>
<sequence>MRRTGRCLCGKVTFSAEAMPRFQACHCSSCRKWVGGPFLSVPCERAEFKGPVKRYASSEGFERGFCETCGSNLFFHPIGSGLHGIPIGLFDDQSDLPFKAEFFIDEKPENYAFSNDTSHLTAAEFRDKFRK</sequence>
<protein>
    <submittedName>
        <fullName evidence="6">GFA family protein</fullName>
    </submittedName>
</protein>
<dbReference type="EMBL" id="CP120863">
    <property type="protein sequence ID" value="WFE90657.1"/>
    <property type="molecule type" value="Genomic_DNA"/>
</dbReference>
<evidence type="ECO:0000256" key="3">
    <source>
        <dbReference type="ARBA" id="ARBA00022833"/>
    </source>
</evidence>
<dbReference type="PANTHER" id="PTHR33337">
    <property type="entry name" value="GFA DOMAIN-CONTAINING PROTEIN"/>
    <property type="match status" value="1"/>
</dbReference>
<dbReference type="SUPFAM" id="SSF51316">
    <property type="entry name" value="Mss4-like"/>
    <property type="match status" value="1"/>
</dbReference>
<keyword evidence="3" id="KW-0862">Zinc</keyword>
<keyword evidence="7" id="KW-1185">Reference proteome</keyword>
<keyword evidence="2" id="KW-0479">Metal-binding</keyword>
<evidence type="ECO:0000313" key="6">
    <source>
        <dbReference type="EMBL" id="WFE90657.1"/>
    </source>
</evidence>